<proteinExistence type="predicted"/>
<keyword evidence="2" id="KW-0808">Transferase</keyword>
<dbReference type="GO" id="GO:0043720">
    <property type="term" value="F:3-keto-5-aminohexanoate cleavage activity"/>
    <property type="evidence" value="ECO:0007669"/>
    <property type="project" value="InterPro"/>
</dbReference>
<evidence type="ECO:0000256" key="4">
    <source>
        <dbReference type="ARBA" id="ARBA00022833"/>
    </source>
</evidence>
<dbReference type="Proteomes" id="UP000544134">
    <property type="component" value="Unassembled WGS sequence"/>
</dbReference>
<gene>
    <name evidence="5" type="ORF">HHL24_34970</name>
</gene>
<evidence type="ECO:0000256" key="1">
    <source>
        <dbReference type="ARBA" id="ARBA00001947"/>
    </source>
</evidence>
<evidence type="ECO:0000256" key="3">
    <source>
        <dbReference type="ARBA" id="ARBA00022723"/>
    </source>
</evidence>
<protein>
    <submittedName>
        <fullName evidence="5">3-keto-5-aminohexanoate cleavage protein</fullName>
    </submittedName>
</protein>
<comment type="caution">
    <text evidence="5">The sequence shown here is derived from an EMBL/GenBank/DDBJ whole genome shotgun (WGS) entry which is preliminary data.</text>
</comment>
<evidence type="ECO:0000313" key="6">
    <source>
        <dbReference type="Proteomes" id="UP000544134"/>
    </source>
</evidence>
<dbReference type="PANTHER" id="PTHR37418">
    <property type="entry name" value="3-KETO-5-AMINOHEXANOATE CLEAVAGE ENZYME-RELATED"/>
    <property type="match status" value="1"/>
</dbReference>
<name>A0A848IL85_9BURK</name>
<dbReference type="GO" id="GO:0046872">
    <property type="term" value="F:metal ion binding"/>
    <property type="evidence" value="ECO:0007669"/>
    <property type="project" value="UniProtKB-KW"/>
</dbReference>
<dbReference type="Pfam" id="PF05853">
    <property type="entry name" value="BKACE"/>
    <property type="match status" value="1"/>
</dbReference>
<comment type="cofactor">
    <cofactor evidence="1">
        <name>Zn(2+)</name>
        <dbReference type="ChEBI" id="CHEBI:29105"/>
    </cofactor>
</comment>
<dbReference type="InterPro" id="IPR013785">
    <property type="entry name" value="Aldolase_TIM"/>
</dbReference>
<dbReference type="RefSeq" id="WP_169489844.1">
    <property type="nucleotide sequence ID" value="NZ_JABBGJ010000048.1"/>
</dbReference>
<keyword evidence="6" id="KW-1185">Reference proteome</keyword>
<accession>A0A848IL85</accession>
<keyword evidence="3" id="KW-0479">Metal-binding</keyword>
<reference evidence="5 6" key="1">
    <citation type="submission" date="2020-04" db="EMBL/GenBank/DDBJ databases">
        <title>Paraburkholderia sp. RP-4-7 isolated from soil.</title>
        <authorList>
            <person name="Dahal R.H."/>
        </authorList>
    </citation>
    <scope>NUCLEOTIDE SEQUENCE [LARGE SCALE GENOMIC DNA]</scope>
    <source>
        <strain evidence="5 6">RP-4-7</strain>
    </source>
</reference>
<organism evidence="5 6">
    <name type="scientific">Paraburkholderia polaris</name>
    <dbReference type="NCBI Taxonomy" id="2728848"/>
    <lineage>
        <taxon>Bacteria</taxon>
        <taxon>Pseudomonadati</taxon>
        <taxon>Pseudomonadota</taxon>
        <taxon>Betaproteobacteria</taxon>
        <taxon>Burkholderiales</taxon>
        <taxon>Burkholderiaceae</taxon>
        <taxon>Paraburkholderia</taxon>
    </lineage>
</organism>
<sequence length="309" mass="33240">MHSRKTIITCAVTGNITKPEQHPGLPITPAQIATASLDAARAGAAAVHIHVRDPETGRPSMDVALYREVIERIRAVDVDLIINLTTGPGGRFIPSDDDPRVAAPGTTLLPPERRVEHILELKPDICSLDLNTMNSGGDVVINTPKNVTRMANVIREAGVKPELEIFDSGDLHLALDLIKEGVLDGPGLWTLVMGVKYGFSASPETLLYARNLLPRQAVWSAFGVGRFEFPIVAQSWLAGGHVRVGLEDNIYIAKGVLANSNAELVTRARDIVHSLGGELATSQEARELLGLRSDARRQPSVTEPLGLSS</sequence>
<dbReference type="EMBL" id="JABBGJ010000048">
    <property type="protein sequence ID" value="NMM03092.1"/>
    <property type="molecule type" value="Genomic_DNA"/>
</dbReference>
<dbReference type="AlphaFoldDB" id="A0A848IL85"/>
<evidence type="ECO:0000313" key="5">
    <source>
        <dbReference type="EMBL" id="NMM03092.1"/>
    </source>
</evidence>
<evidence type="ECO:0000256" key="2">
    <source>
        <dbReference type="ARBA" id="ARBA00022679"/>
    </source>
</evidence>
<keyword evidence="4" id="KW-0862">Zinc</keyword>
<dbReference type="InterPro" id="IPR008567">
    <property type="entry name" value="BKACE"/>
</dbReference>
<dbReference type="PANTHER" id="PTHR37418:SF2">
    <property type="entry name" value="3-KETO-5-AMINOHEXANOATE CLEAVAGE ENZYME"/>
    <property type="match status" value="1"/>
</dbReference>
<dbReference type="Gene3D" id="3.20.20.70">
    <property type="entry name" value="Aldolase class I"/>
    <property type="match status" value="1"/>
</dbReference>